<dbReference type="Gene3D" id="1.25.40.10">
    <property type="entry name" value="Tetratricopeptide repeat domain"/>
    <property type="match status" value="1"/>
</dbReference>
<evidence type="ECO:0000256" key="2">
    <source>
        <dbReference type="PROSITE-ProRule" id="PRU00339"/>
    </source>
</evidence>
<dbReference type="SUPFAM" id="SSF48452">
    <property type="entry name" value="TPR-like"/>
    <property type="match status" value="1"/>
</dbReference>
<dbReference type="InterPro" id="IPR027417">
    <property type="entry name" value="P-loop_NTPase"/>
</dbReference>
<dbReference type="SMART" id="SM00028">
    <property type="entry name" value="TPR"/>
    <property type="match status" value="5"/>
</dbReference>
<keyword evidence="2" id="KW-0802">TPR repeat</keyword>
<keyword evidence="1" id="KW-0808">Transferase</keyword>
<proteinExistence type="predicted"/>
<dbReference type="Pfam" id="PF14559">
    <property type="entry name" value="TPR_19"/>
    <property type="match status" value="1"/>
</dbReference>
<protein>
    <submittedName>
        <fullName evidence="3">Sulfotransferase</fullName>
    </submittedName>
</protein>
<evidence type="ECO:0000256" key="1">
    <source>
        <dbReference type="ARBA" id="ARBA00022679"/>
    </source>
</evidence>
<accession>A0ABV9QNI7</accession>
<evidence type="ECO:0000313" key="4">
    <source>
        <dbReference type="Proteomes" id="UP001595886"/>
    </source>
</evidence>
<evidence type="ECO:0000313" key="3">
    <source>
        <dbReference type="EMBL" id="MFC4818843.1"/>
    </source>
</evidence>
<dbReference type="PANTHER" id="PTHR12788:SF10">
    <property type="entry name" value="PROTEIN-TYROSINE SULFOTRANSFERASE"/>
    <property type="match status" value="1"/>
</dbReference>
<dbReference type="SUPFAM" id="SSF52540">
    <property type="entry name" value="P-loop containing nucleoside triphosphate hydrolases"/>
    <property type="match status" value="1"/>
</dbReference>
<dbReference type="PANTHER" id="PTHR12788">
    <property type="entry name" value="PROTEIN-TYROSINE SULFOTRANSFERASE 2"/>
    <property type="match status" value="1"/>
</dbReference>
<dbReference type="EMBL" id="JBHSHD010000002">
    <property type="protein sequence ID" value="MFC4818843.1"/>
    <property type="molecule type" value="Genomic_DNA"/>
</dbReference>
<feature type="repeat" description="TPR" evidence="2">
    <location>
        <begin position="90"/>
        <end position="123"/>
    </location>
</feature>
<gene>
    <name evidence="3" type="ORF">ACFO6Q_00820</name>
</gene>
<organism evidence="3 4">
    <name type="scientific">Dokdonella ginsengisoli</name>
    <dbReference type="NCBI Taxonomy" id="363846"/>
    <lineage>
        <taxon>Bacteria</taxon>
        <taxon>Pseudomonadati</taxon>
        <taxon>Pseudomonadota</taxon>
        <taxon>Gammaproteobacteria</taxon>
        <taxon>Lysobacterales</taxon>
        <taxon>Rhodanobacteraceae</taxon>
        <taxon>Dokdonella</taxon>
    </lineage>
</organism>
<sequence>MNSASRLAPGPAERLRGLAPPVVASLQEAAQRLRRGDPDGAERALAAALASAPSHLETLRLHGLLEQRRGRRAQAEAIYRRALEGQPDDVSILVQLAEVRLDLGDADEAQALLRRAERLAPAEADTLFRLGRQFDRHGLHAPALACGRRALAHAPTHALARLLVARSLQAQGHIDETAAEYRTLVGQGGPRAYQAWFSLVDLKTVRLDADETAALERLAGDATLGDEARSALAFALGKVCEDAARYDDALSAFARANALARRRLDWSADAFGREIEAIRLAFDAPPPQAPAALGEDVVFVLGMPRSGTTLVEQILAAHSLVEGASELPDLPIVLAQESRRRGRPFPHWAAQATAADWERLGRDYLARTARWRARRPRSTDKLPDNWTFVGAIRAMLPGAKIVDCRRDPLETCWSCYKQLFAPGRATYAYDFADLGACWRAYDRLSRLWELRHPQHVRVQPHEALLAAPEAEIRALLEFCGLPFERGCVDFHTVRRDVRSASAAQVQQPLYRDTARAARYGERLAPLRAALAGD</sequence>
<dbReference type="Pfam" id="PF13469">
    <property type="entry name" value="Sulfotransfer_3"/>
    <property type="match status" value="1"/>
</dbReference>
<dbReference type="Gene3D" id="3.40.50.300">
    <property type="entry name" value="P-loop containing nucleotide triphosphate hydrolases"/>
    <property type="match status" value="1"/>
</dbReference>
<dbReference type="InterPro" id="IPR011990">
    <property type="entry name" value="TPR-like_helical_dom_sf"/>
</dbReference>
<dbReference type="Proteomes" id="UP001595886">
    <property type="component" value="Unassembled WGS sequence"/>
</dbReference>
<dbReference type="InterPro" id="IPR026634">
    <property type="entry name" value="TPST-like"/>
</dbReference>
<name>A0ABV9QNI7_9GAMM</name>
<dbReference type="InterPro" id="IPR019734">
    <property type="entry name" value="TPR_rpt"/>
</dbReference>
<reference evidence="4" key="1">
    <citation type="journal article" date="2019" name="Int. J. Syst. Evol. Microbiol.">
        <title>The Global Catalogue of Microorganisms (GCM) 10K type strain sequencing project: providing services to taxonomists for standard genome sequencing and annotation.</title>
        <authorList>
            <consortium name="The Broad Institute Genomics Platform"/>
            <consortium name="The Broad Institute Genome Sequencing Center for Infectious Disease"/>
            <person name="Wu L."/>
            <person name="Ma J."/>
        </authorList>
    </citation>
    <scope>NUCLEOTIDE SEQUENCE [LARGE SCALE GENOMIC DNA]</scope>
    <source>
        <strain evidence="4">CCUG 30340</strain>
    </source>
</reference>
<dbReference type="RefSeq" id="WP_380018577.1">
    <property type="nucleotide sequence ID" value="NZ_JBHSHD010000002.1"/>
</dbReference>
<comment type="caution">
    <text evidence="3">The sequence shown here is derived from an EMBL/GenBank/DDBJ whole genome shotgun (WGS) entry which is preliminary data.</text>
</comment>
<dbReference type="PROSITE" id="PS50005">
    <property type="entry name" value="TPR"/>
    <property type="match status" value="1"/>
</dbReference>
<keyword evidence="4" id="KW-1185">Reference proteome</keyword>